<keyword evidence="5" id="KW-1185">Reference proteome</keyword>
<keyword evidence="1" id="KW-0145">Chemotaxis</keyword>
<dbReference type="InterPro" id="IPR007597">
    <property type="entry name" value="CheC"/>
</dbReference>
<dbReference type="Pfam" id="PF04509">
    <property type="entry name" value="CheC"/>
    <property type="match status" value="2"/>
</dbReference>
<dbReference type="AlphaFoldDB" id="A0A1T4LFJ3"/>
<dbReference type="RefSeq" id="WP_087678410.1">
    <property type="nucleotide sequence ID" value="NZ_FUWV01000004.1"/>
</dbReference>
<dbReference type="Gene3D" id="3.40.1550.10">
    <property type="entry name" value="CheC-like"/>
    <property type="match status" value="1"/>
</dbReference>
<evidence type="ECO:0000256" key="2">
    <source>
        <dbReference type="ARBA" id="ARBA00022801"/>
    </source>
</evidence>
<evidence type="ECO:0000313" key="5">
    <source>
        <dbReference type="Proteomes" id="UP000196365"/>
    </source>
</evidence>
<dbReference type="EMBL" id="FUWV01000004">
    <property type="protein sequence ID" value="SJZ53529.1"/>
    <property type="molecule type" value="Genomic_DNA"/>
</dbReference>
<protein>
    <submittedName>
        <fullName evidence="4">Chemotaxis protein CheC</fullName>
    </submittedName>
</protein>
<dbReference type="GO" id="GO:0006935">
    <property type="term" value="P:chemotaxis"/>
    <property type="evidence" value="ECO:0007669"/>
    <property type="project" value="UniProtKB-KW"/>
</dbReference>
<dbReference type="SUPFAM" id="SSF103039">
    <property type="entry name" value="CheC-like"/>
    <property type="match status" value="1"/>
</dbReference>
<dbReference type="PANTHER" id="PTHR43693">
    <property type="entry name" value="PROTEIN PHOSPHATASE CHEZ"/>
    <property type="match status" value="1"/>
</dbReference>
<dbReference type="InterPro" id="IPR028976">
    <property type="entry name" value="CheC-like_sf"/>
</dbReference>
<dbReference type="InterPro" id="IPR050992">
    <property type="entry name" value="CheZ_family_phosphatases"/>
</dbReference>
<organism evidence="4 5">
    <name type="scientific">Garciella nitratireducens DSM 15102</name>
    <dbReference type="NCBI Taxonomy" id="1121911"/>
    <lineage>
        <taxon>Bacteria</taxon>
        <taxon>Bacillati</taxon>
        <taxon>Bacillota</taxon>
        <taxon>Clostridia</taxon>
        <taxon>Eubacteriales</taxon>
        <taxon>Eubacteriaceae</taxon>
        <taxon>Garciella</taxon>
    </lineage>
</organism>
<feature type="domain" description="CheC-like protein" evidence="3">
    <location>
        <begin position="9"/>
        <end position="45"/>
    </location>
</feature>
<reference evidence="4 5" key="1">
    <citation type="submission" date="2017-02" db="EMBL/GenBank/DDBJ databases">
        <authorList>
            <person name="Peterson S.W."/>
        </authorList>
    </citation>
    <scope>NUCLEOTIDE SEQUENCE [LARGE SCALE GENOMIC DNA]</scope>
    <source>
        <strain evidence="4 5">DSM 15102</strain>
    </source>
</reference>
<sequence length="199" mass="22452">MRLENLTSMQIDFLKELTNIGGGNAATALSQMVNRPIKMEIPTVKLLPYQKLFSDIMKEEELVNAISIRILGDVPGTFLFILKEKDCLDLIEMLTGNIVKSLDEVAISTLQEICNIICSSYMNALSRMLNLTFISSVPAFAQDMFGAIFLTTYIEAGHIEDHLLIIENYFLVNDKKMKAHLFFIPYSGSLEKIFSMINL</sequence>
<keyword evidence="2" id="KW-0378">Hydrolase</keyword>
<name>A0A1T4LFJ3_9FIRM</name>
<accession>A0A1T4LFJ3</accession>
<proteinExistence type="predicted"/>
<gene>
    <name evidence="4" type="ORF">SAMN02745973_00936</name>
</gene>
<dbReference type="PANTHER" id="PTHR43693:SF1">
    <property type="entry name" value="PROTEIN PHOSPHATASE CHEZ"/>
    <property type="match status" value="1"/>
</dbReference>
<evidence type="ECO:0000313" key="4">
    <source>
        <dbReference type="EMBL" id="SJZ53529.1"/>
    </source>
</evidence>
<dbReference type="GO" id="GO:0016787">
    <property type="term" value="F:hydrolase activity"/>
    <property type="evidence" value="ECO:0007669"/>
    <property type="project" value="UniProtKB-KW"/>
</dbReference>
<dbReference type="OrthoDB" id="9812187at2"/>
<dbReference type="CDD" id="cd17909">
    <property type="entry name" value="CheC_ClassI"/>
    <property type="match status" value="1"/>
</dbReference>
<feature type="domain" description="CheC-like protein" evidence="3">
    <location>
        <begin position="106"/>
        <end position="140"/>
    </location>
</feature>
<dbReference type="Proteomes" id="UP000196365">
    <property type="component" value="Unassembled WGS sequence"/>
</dbReference>
<evidence type="ECO:0000259" key="3">
    <source>
        <dbReference type="Pfam" id="PF04509"/>
    </source>
</evidence>
<evidence type="ECO:0000256" key="1">
    <source>
        <dbReference type="ARBA" id="ARBA00022500"/>
    </source>
</evidence>